<dbReference type="InterPro" id="IPR036388">
    <property type="entry name" value="WH-like_DNA-bd_sf"/>
</dbReference>
<dbReference type="Pfam" id="PF13730">
    <property type="entry name" value="HTH_36"/>
    <property type="match status" value="1"/>
</dbReference>
<evidence type="ECO:0000313" key="2">
    <source>
        <dbReference type="EMBL" id="QLY27969.1"/>
    </source>
</evidence>
<dbReference type="SUPFAM" id="SSF46785">
    <property type="entry name" value="Winged helix' DNA-binding domain"/>
    <property type="match status" value="1"/>
</dbReference>
<dbReference type="EMBL" id="CP059399">
    <property type="protein sequence ID" value="QLY27969.1"/>
    <property type="molecule type" value="Genomic_DNA"/>
</dbReference>
<organism evidence="2 3">
    <name type="scientific">Nocardia huaxiensis</name>
    <dbReference type="NCBI Taxonomy" id="2755382"/>
    <lineage>
        <taxon>Bacteria</taxon>
        <taxon>Bacillati</taxon>
        <taxon>Actinomycetota</taxon>
        <taxon>Actinomycetes</taxon>
        <taxon>Mycobacteriales</taxon>
        <taxon>Nocardiaceae</taxon>
        <taxon>Nocardia</taxon>
    </lineage>
</organism>
<feature type="region of interest" description="Disordered" evidence="1">
    <location>
        <begin position="38"/>
        <end position="58"/>
    </location>
</feature>
<sequence length="227" mass="24968">MSKFAIVPVHLISAPIEDRDFRTLVALLSYADREGNCDPTMPQLSKRTGKSDRTAKRSISRLKGAGAIEVSRRPNDSNAYKVHLESGWAIYGIGGATDEPVTAGCAKSDRPTVDPSGNGEAISAQAGVREDAPVGPPGGLTKEQTNKEIPKGISPIPTTAEELVPAIRQLAKDRNLTEHQVQRDWPEIGKWWDSNNVHQLTELYRETEERPLYEISAPTTWKGEWSQ</sequence>
<dbReference type="InterPro" id="IPR036390">
    <property type="entry name" value="WH_DNA-bd_sf"/>
</dbReference>
<accession>A0A7D6ZT24</accession>
<protein>
    <submittedName>
        <fullName evidence="2">Helix-turn-helix domain-containing protein</fullName>
    </submittedName>
</protein>
<reference evidence="2 3" key="1">
    <citation type="submission" date="2020-07" db="EMBL/GenBank/DDBJ databases">
        <authorList>
            <person name="Zhuang K."/>
            <person name="Ran Y."/>
        </authorList>
    </citation>
    <scope>NUCLEOTIDE SEQUENCE [LARGE SCALE GENOMIC DNA]</scope>
    <source>
        <strain evidence="2 3">WCH-YHL-001</strain>
    </source>
</reference>
<dbReference type="Proteomes" id="UP000515512">
    <property type="component" value="Chromosome"/>
</dbReference>
<name>A0A7D6ZT24_9NOCA</name>
<dbReference type="AlphaFoldDB" id="A0A7D6ZT24"/>
<proteinExistence type="predicted"/>
<gene>
    <name evidence="2" type="ORF">H0264_21365</name>
</gene>
<evidence type="ECO:0000256" key="1">
    <source>
        <dbReference type="SAM" id="MobiDB-lite"/>
    </source>
</evidence>
<feature type="region of interest" description="Disordered" evidence="1">
    <location>
        <begin position="104"/>
        <end position="155"/>
    </location>
</feature>
<keyword evidence="3" id="KW-1185">Reference proteome</keyword>
<evidence type="ECO:0000313" key="3">
    <source>
        <dbReference type="Proteomes" id="UP000515512"/>
    </source>
</evidence>
<dbReference type="KEGG" id="nhu:H0264_21365"/>
<dbReference type="Gene3D" id="1.10.10.10">
    <property type="entry name" value="Winged helix-like DNA-binding domain superfamily/Winged helix DNA-binding domain"/>
    <property type="match status" value="1"/>
</dbReference>
<dbReference type="RefSeq" id="WP_181579177.1">
    <property type="nucleotide sequence ID" value="NZ_CP059399.1"/>
</dbReference>